<evidence type="ECO:0000256" key="7">
    <source>
        <dbReference type="SAM" id="Phobius"/>
    </source>
</evidence>
<evidence type="ECO:0000313" key="9">
    <source>
        <dbReference type="EMBL" id="SFF19666.1"/>
    </source>
</evidence>
<dbReference type="GO" id="GO:0016020">
    <property type="term" value="C:membrane"/>
    <property type="evidence" value="ECO:0007669"/>
    <property type="project" value="UniProtKB-SubCell"/>
</dbReference>
<keyword evidence="3 9" id="KW-0808">Transferase</keyword>
<evidence type="ECO:0000256" key="4">
    <source>
        <dbReference type="ARBA" id="ARBA00022692"/>
    </source>
</evidence>
<evidence type="ECO:0000256" key="1">
    <source>
        <dbReference type="ARBA" id="ARBA00004141"/>
    </source>
</evidence>
<dbReference type="STRING" id="285351.SAMN04488035_1915"/>
<dbReference type="EMBL" id="FONZ01000003">
    <property type="protein sequence ID" value="SFF19666.1"/>
    <property type="molecule type" value="Genomic_DNA"/>
</dbReference>
<dbReference type="PANTHER" id="PTHR30576:SF10">
    <property type="entry name" value="SLL5057 PROTEIN"/>
    <property type="match status" value="1"/>
</dbReference>
<accession>A0A1I2GSM3</accession>
<feature type="domain" description="Bacterial sugar transferase" evidence="8">
    <location>
        <begin position="274"/>
        <end position="463"/>
    </location>
</feature>
<evidence type="ECO:0000313" key="10">
    <source>
        <dbReference type="Proteomes" id="UP000198520"/>
    </source>
</evidence>
<sequence length="469" mass="51673">MRGYLVRVGVSDVVAIATSVYLAYFIRVDSEGVTSVSGEFSPSYAAVAIALAAGWVLTLWSRRALDRRVVGIGPQEYHKVWSATWRVFASVAVGAYLFKLEIGRGFLAIAFPVGLVLLLVERFLWRQWLHGQRADGHFQARVLVVGHRGKVVAMVDELRSNPNPGFGVIGACIPAAEVSGDEIDGVPILGTFDDIAATAEQWQVDVVSVIGSDHMTGEKIRQLGWDLEGSGRDLAITMPLRDIAGPRLVTSPVNGLPLTYVDEPRFSGPKYAAKSTVDWLVALAITIAISPLLLAIAILVKLSGPGPVFYVQHRIGRGGKPFAMIKFRSMVADAHERLEEALAAEGVEEMTLFYKPKNDMRVTRVGRVLRKYSLDELPQLFNVLRGEMSLVGPRPQIDQEVALYDRRAFRRLLVKPGLTGLWQVSGRSTLTPEQSVRMDVQYAENWTPFGDFVILLRTVRVVLFGEGAY</sequence>
<dbReference type="NCBIfam" id="TIGR03025">
    <property type="entry name" value="EPS_sugtrans"/>
    <property type="match status" value="1"/>
</dbReference>
<proteinExistence type="inferred from homology"/>
<keyword evidence="5 7" id="KW-1133">Transmembrane helix</keyword>
<dbReference type="InterPro" id="IPR003362">
    <property type="entry name" value="Bact_transf"/>
</dbReference>
<feature type="transmembrane region" description="Helical" evidence="7">
    <location>
        <begin position="80"/>
        <end position="98"/>
    </location>
</feature>
<keyword evidence="4 7" id="KW-0812">Transmembrane</keyword>
<keyword evidence="6 7" id="KW-0472">Membrane</keyword>
<dbReference type="PANTHER" id="PTHR30576">
    <property type="entry name" value="COLANIC BIOSYNTHESIS UDP-GLUCOSE LIPID CARRIER TRANSFERASE"/>
    <property type="match status" value="1"/>
</dbReference>
<dbReference type="InterPro" id="IPR017475">
    <property type="entry name" value="EPS_sugar_tfrase"/>
</dbReference>
<feature type="transmembrane region" description="Helical" evidence="7">
    <location>
        <begin position="44"/>
        <end position="60"/>
    </location>
</feature>
<feature type="transmembrane region" description="Helical" evidence="7">
    <location>
        <begin position="279"/>
        <end position="300"/>
    </location>
</feature>
<protein>
    <submittedName>
        <fullName evidence="9">Undecaprenyl-phosphate galactose phosphotransferase, WbaP/exopolysaccharide biosynthesis polyprenyl glycosylphosphotransferase</fullName>
    </submittedName>
</protein>
<reference evidence="10" key="1">
    <citation type="submission" date="2016-10" db="EMBL/GenBank/DDBJ databases">
        <authorList>
            <person name="Varghese N."/>
            <person name="Submissions S."/>
        </authorList>
    </citation>
    <scope>NUCLEOTIDE SEQUENCE [LARGE SCALE GENOMIC DNA]</scope>
    <source>
        <strain evidence="10">DSM 19083</strain>
    </source>
</reference>
<feature type="transmembrane region" description="Helical" evidence="7">
    <location>
        <begin position="104"/>
        <end position="125"/>
    </location>
</feature>
<dbReference type="Pfam" id="PF02397">
    <property type="entry name" value="Bac_transf"/>
    <property type="match status" value="1"/>
</dbReference>
<comment type="similarity">
    <text evidence="2">Belongs to the bacterial sugar transferase family.</text>
</comment>
<gene>
    <name evidence="9" type="ORF">SAMN04488035_1915</name>
</gene>
<evidence type="ECO:0000259" key="8">
    <source>
        <dbReference type="Pfam" id="PF02397"/>
    </source>
</evidence>
<dbReference type="Pfam" id="PF13727">
    <property type="entry name" value="CoA_binding_3"/>
    <property type="match status" value="1"/>
</dbReference>
<dbReference type="AlphaFoldDB" id="A0A1I2GSM3"/>
<evidence type="ECO:0000256" key="6">
    <source>
        <dbReference type="ARBA" id="ARBA00023136"/>
    </source>
</evidence>
<evidence type="ECO:0000256" key="5">
    <source>
        <dbReference type="ARBA" id="ARBA00022989"/>
    </source>
</evidence>
<dbReference type="Gene3D" id="3.40.50.720">
    <property type="entry name" value="NAD(P)-binding Rossmann-like Domain"/>
    <property type="match status" value="1"/>
</dbReference>
<evidence type="ECO:0000256" key="2">
    <source>
        <dbReference type="ARBA" id="ARBA00006464"/>
    </source>
</evidence>
<feature type="transmembrane region" description="Helical" evidence="7">
    <location>
        <begin position="5"/>
        <end position="24"/>
    </location>
</feature>
<organism evidence="9 10">
    <name type="scientific">Flavimobilis marinus</name>
    <dbReference type="NCBI Taxonomy" id="285351"/>
    <lineage>
        <taxon>Bacteria</taxon>
        <taxon>Bacillati</taxon>
        <taxon>Actinomycetota</taxon>
        <taxon>Actinomycetes</taxon>
        <taxon>Micrococcales</taxon>
        <taxon>Jonesiaceae</taxon>
        <taxon>Flavimobilis</taxon>
    </lineage>
</organism>
<dbReference type="GO" id="GO:0016780">
    <property type="term" value="F:phosphotransferase activity, for other substituted phosphate groups"/>
    <property type="evidence" value="ECO:0007669"/>
    <property type="project" value="TreeGrafter"/>
</dbReference>
<keyword evidence="10" id="KW-1185">Reference proteome</keyword>
<comment type="subcellular location">
    <subcellularLocation>
        <location evidence="1">Membrane</location>
        <topology evidence="1">Multi-pass membrane protein</topology>
    </subcellularLocation>
</comment>
<dbReference type="Proteomes" id="UP000198520">
    <property type="component" value="Unassembled WGS sequence"/>
</dbReference>
<evidence type="ECO:0000256" key="3">
    <source>
        <dbReference type="ARBA" id="ARBA00022679"/>
    </source>
</evidence>
<name>A0A1I2GSM3_9MICO</name>